<proteinExistence type="predicted"/>
<gene>
    <name evidence="1" type="ORF">J8A68_003227</name>
</gene>
<protein>
    <submittedName>
        <fullName evidence="1">Uncharacterized protein</fullName>
    </submittedName>
</protein>
<reference evidence="1 2" key="1">
    <citation type="journal article" date="2021" name="DNA Res.">
        <title>Genome analysis of Candida subhashii reveals its hybrid nature and dual mitochondrial genome conformations.</title>
        <authorList>
            <person name="Mixao V."/>
            <person name="Hegedusova E."/>
            <person name="Saus E."/>
            <person name="Pryszcz L.P."/>
            <person name="Cillingova A."/>
            <person name="Nosek J."/>
            <person name="Gabaldon T."/>
        </authorList>
    </citation>
    <scope>NUCLEOTIDE SEQUENCE [LARGE SCALE GENOMIC DNA]</scope>
    <source>
        <strain evidence="1 2">CBS 10753</strain>
    </source>
</reference>
<dbReference type="AlphaFoldDB" id="A0A8J5UMP9"/>
<organism evidence="1 2">
    <name type="scientific">[Candida] subhashii</name>
    <dbReference type="NCBI Taxonomy" id="561895"/>
    <lineage>
        <taxon>Eukaryota</taxon>
        <taxon>Fungi</taxon>
        <taxon>Dikarya</taxon>
        <taxon>Ascomycota</taxon>
        <taxon>Saccharomycotina</taxon>
        <taxon>Pichiomycetes</taxon>
        <taxon>Debaryomycetaceae</taxon>
        <taxon>Spathaspora</taxon>
    </lineage>
</organism>
<accession>A0A8J5UMP9</accession>
<evidence type="ECO:0000313" key="1">
    <source>
        <dbReference type="EMBL" id="KAG7663227.1"/>
    </source>
</evidence>
<dbReference type="EMBL" id="JAGSYN010000142">
    <property type="protein sequence ID" value="KAG7663227.1"/>
    <property type="molecule type" value="Genomic_DNA"/>
</dbReference>
<name>A0A8J5UMP9_9ASCO</name>
<dbReference type="RefSeq" id="XP_049263459.1">
    <property type="nucleotide sequence ID" value="XM_049407061.1"/>
</dbReference>
<evidence type="ECO:0000313" key="2">
    <source>
        <dbReference type="Proteomes" id="UP000694255"/>
    </source>
</evidence>
<dbReference type="Proteomes" id="UP000694255">
    <property type="component" value="Unassembled WGS sequence"/>
</dbReference>
<dbReference type="GeneID" id="73470028"/>
<keyword evidence="2" id="KW-1185">Reference proteome</keyword>
<comment type="caution">
    <text evidence="1">The sequence shown here is derived from an EMBL/GenBank/DDBJ whole genome shotgun (WGS) entry which is preliminary data.</text>
</comment>
<sequence>MVREPYYTSYNHSTSLNQIQNENILAIIPLDLPETGMSVNNAPVFDYDANKSRRNSIEPYYRKKNRHLPPLIISEYIDSDENAIISDSEDDDEEMLYKTNIIPAPSSLSFRTRLVSDNYEDIESDYEAEIVVDDCYVDSFSKLIKPTRLSSTIQKCQPPEFGNFEEVNQSLVFKSNNPNTLTNSRCRILSNELIPPPIFNNSNSNNNFIDDKFDIESTSLSIRDDYTNNNSKCRLSLV</sequence>